<evidence type="ECO:0000259" key="6">
    <source>
        <dbReference type="Pfam" id="PF01276"/>
    </source>
</evidence>
<comment type="caution">
    <text evidence="8">The sequence shown here is derived from an EMBL/GenBank/DDBJ whole genome shotgun (WGS) entry which is preliminary data.</text>
</comment>
<dbReference type="GO" id="GO:0008483">
    <property type="term" value="F:transaminase activity"/>
    <property type="evidence" value="ECO:0007669"/>
    <property type="project" value="UniProtKB-KW"/>
</dbReference>
<keyword evidence="5" id="KW-0456">Lyase</keyword>
<dbReference type="RefSeq" id="WP_289600077.1">
    <property type="nucleotide sequence ID" value="NZ_JAUDCL010000016.1"/>
</dbReference>
<keyword evidence="3" id="KW-0210">Decarboxylase</keyword>
<dbReference type="SUPFAM" id="SSF55904">
    <property type="entry name" value="Ornithine decarboxylase C-terminal domain"/>
    <property type="match status" value="1"/>
</dbReference>
<dbReference type="EMBL" id="JAUDCL010000016">
    <property type="protein sequence ID" value="MDM8201551.1"/>
    <property type="molecule type" value="Genomic_DNA"/>
</dbReference>
<evidence type="ECO:0000256" key="2">
    <source>
        <dbReference type="ARBA" id="ARBA00010671"/>
    </source>
</evidence>
<dbReference type="InterPro" id="IPR000310">
    <property type="entry name" value="Orn/Lys/Arg_deCO2ase_major_dom"/>
</dbReference>
<evidence type="ECO:0000256" key="4">
    <source>
        <dbReference type="ARBA" id="ARBA00022898"/>
    </source>
</evidence>
<gene>
    <name evidence="8" type="ORF">QUW08_09665</name>
</gene>
<accession>A0ABT7URP6</accession>
<proteinExistence type="inferred from homology"/>
<dbReference type="Pfam" id="PF03711">
    <property type="entry name" value="OKR_DC_1_C"/>
    <property type="match status" value="1"/>
</dbReference>
<reference evidence="8 9" key="3">
    <citation type="submission" date="2023-06" db="EMBL/GenBank/DDBJ databases">
        <authorList>
            <person name="Zeman M."/>
            <person name="Kubasova T."/>
            <person name="Jahodarova E."/>
            <person name="Nykrynova M."/>
            <person name="Rychlik I."/>
        </authorList>
    </citation>
    <scope>NUCLEOTIDE SEQUENCE [LARGE SCALE GENOMIC DNA]</scope>
    <source>
        <strain evidence="8 9">ET340</strain>
    </source>
</reference>
<keyword evidence="9" id="KW-1185">Reference proteome</keyword>
<dbReference type="InterPro" id="IPR008286">
    <property type="entry name" value="Prn/Lys/Arg_de-COase_C"/>
</dbReference>
<dbReference type="Gene3D" id="3.90.100.10">
    <property type="entry name" value="Orn/Lys/Arg decarboxylase, C-terminal domain"/>
    <property type="match status" value="1"/>
</dbReference>
<dbReference type="PANTHER" id="PTHR43277:SF3">
    <property type="entry name" value="DECARBOXYLASE, PUTATIVE-RELATED"/>
    <property type="match status" value="1"/>
</dbReference>
<evidence type="ECO:0000256" key="3">
    <source>
        <dbReference type="ARBA" id="ARBA00022793"/>
    </source>
</evidence>
<protein>
    <submittedName>
        <fullName evidence="8">Aminotransferase class I/II-fold pyridoxal phosphate-dependent enzyme</fullName>
    </submittedName>
</protein>
<dbReference type="SUPFAM" id="SSF53383">
    <property type="entry name" value="PLP-dependent transferases"/>
    <property type="match status" value="1"/>
</dbReference>
<dbReference type="InterPro" id="IPR036633">
    <property type="entry name" value="Prn/Lys/Arg_de-COase_C_sf"/>
</dbReference>
<evidence type="ECO:0000256" key="1">
    <source>
        <dbReference type="ARBA" id="ARBA00001933"/>
    </source>
</evidence>
<dbReference type="PANTHER" id="PTHR43277">
    <property type="entry name" value="ARGININE DECARBOXYLASE"/>
    <property type="match status" value="1"/>
</dbReference>
<keyword evidence="8" id="KW-0032">Aminotransferase</keyword>
<evidence type="ECO:0000313" key="8">
    <source>
        <dbReference type="EMBL" id="MDM8201551.1"/>
    </source>
</evidence>
<dbReference type="Gene3D" id="3.40.640.10">
    <property type="entry name" value="Type I PLP-dependent aspartate aminotransferase-like (Major domain)"/>
    <property type="match status" value="1"/>
</dbReference>
<feature type="domain" description="Orn/Lys/Arg decarboxylase C-terminal" evidence="7">
    <location>
        <begin position="413"/>
        <end position="448"/>
    </location>
</feature>
<name>A0ABT7URP6_9FIRM</name>
<sequence length="491" mass="51612">MPDPFPPLLEALARHSIGGPAPMHMPGHKRNTALAPYLAALGAAWDITEIHGFDDLHEAEGILKESMDRAARLWGAQRSFYLVNGSTCGILAGIRAAAGHGGKVILSRGCHKSVYHALELCGAVPVWLAPPVDESFGVLASITPEQVRAALAAHPDAKLLVLASPTYEGVISDLAAICTAAHAAGVPVLVDEAHGAHLGLAPGWPAGAVAAGADVVVQSLHKTLPSLTQTGILHQQGDLIPAEALARQLGIFETSSPSYLLMASMDGCVDLLERRGGELFARWQAALASFDRAIAGLTRLRVLCHGADTLQKHPGLFAHDPGKLVISTRGTALTGPGLMARLREEFSIELEMASGDWAIAMTGLGDTEENLLRLVRALVAIDKSLAACPMPPAAKPLPLPPAVLPVAQALELPCEEVPLGACEGRVSAEYVWAYPPGIPLIVPGERVDRVFLDCCARLNRQGVRLHSTGGTMPRALRVLICASHSTSTKGD</sequence>
<evidence type="ECO:0000313" key="9">
    <source>
        <dbReference type="Proteomes" id="UP001529380"/>
    </source>
</evidence>
<evidence type="ECO:0000256" key="5">
    <source>
        <dbReference type="ARBA" id="ARBA00023239"/>
    </source>
</evidence>
<keyword evidence="8" id="KW-0808">Transferase</keyword>
<organism evidence="8 9">
    <name type="scientific">Allofournierella massiliensis</name>
    <dbReference type="NCBI Taxonomy" id="1650663"/>
    <lineage>
        <taxon>Bacteria</taxon>
        <taxon>Bacillati</taxon>
        <taxon>Bacillota</taxon>
        <taxon>Clostridia</taxon>
        <taxon>Eubacteriales</taxon>
        <taxon>Oscillospiraceae</taxon>
        <taxon>Allofournierella</taxon>
    </lineage>
</organism>
<dbReference type="InterPro" id="IPR052357">
    <property type="entry name" value="Orn_Lys_Arg_decarboxylase-I"/>
</dbReference>
<dbReference type="InterPro" id="IPR015421">
    <property type="entry name" value="PyrdxlP-dep_Trfase_major"/>
</dbReference>
<feature type="domain" description="Orn/Lys/Arg decarboxylases family 1 pyridoxal-P attachment site" evidence="6">
    <location>
        <begin position="6"/>
        <end position="277"/>
    </location>
</feature>
<dbReference type="Proteomes" id="UP001529380">
    <property type="component" value="Unassembled WGS sequence"/>
</dbReference>
<dbReference type="Pfam" id="PF01276">
    <property type="entry name" value="OKR_DC_1"/>
    <property type="match status" value="1"/>
</dbReference>
<comment type="cofactor">
    <cofactor evidence="1">
        <name>pyridoxal 5'-phosphate</name>
        <dbReference type="ChEBI" id="CHEBI:597326"/>
    </cofactor>
</comment>
<reference evidence="9" key="1">
    <citation type="submission" date="2023-06" db="EMBL/GenBank/DDBJ databases">
        <title>Identification and characterization of horizontal gene transfer across gut microbiota members of farm animals based on homology search.</title>
        <authorList>
            <person name="Zeman M."/>
            <person name="Kubasova T."/>
            <person name="Jahodarova E."/>
            <person name="Nykrynova M."/>
            <person name="Rychlik I."/>
        </authorList>
    </citation>
    <scope>NUCLEOTIDE SEQUENCE [LARGE SCALE GENOMIC DNA]</scope>
    <source>
        <strain evidence="9">ET340</strain>
    </source>
</reference>
<keyword evidence="4" id="KW-0663">Pyridoxal phosphate</keyword>
<comment type="similarity">
    <text evidence="2">Belongs to the Orn/Lys/Arg decarboxylase class-I family.</text>
</comment>
<dbReference type="InterPro" id="IPR015424">
    <property type="entry name" value="PyrdxlP-dep_Trfase"/>
</dbReference>
<reference evidence="8 9" key="2">
    <citation type="submission" date="2023-06" db="EMBL/GenBank/DDBJ databases">
        <title>Identification and characterization of horizontal gene transfer across gut microbiota members of farm animals based on homology search.</title>
        <authorList>
            <person name="Schwarzerova J."/>
            <person name="Nykrynova M."/>
            <person name="Jureckova K."/>
            <person name="Cejkova D."/>
            <person name="Rychlik I."/>
        </authorList>
    </citation>
    <scope>NUCLEOTIDE SEQUENCE [LARGE SCALE GENOMIC DNA]</scope>
    <source>
        <strain evidence="8 9">ET340</strain>
    </source>
</reference>
<evidence type="ECO:0000259" key="7">
    <source>
        <dbReference type="Pfam" id="PF03711"/>
    </source>
</evidence>